<protein>
    <submittedName>
        <fullName evidence="1">Uncharacterized protein</fullName>
    </submittedName>
</protein>
<proteinExistence type="predicted"/>
<evidence type="ECO:0000313" key="2">
    <source>
        <dbReference type="Proteomes" id="UP000321832"/>
    </source>
</evidence>
<evidence type="ECO:0000313" key="1">
    <source>
        <dbReference type="EMBL" id="TXC65337.1"/>
    </source>
</evidence>
<comment type="caution">
    <text evidence="1">The sequence shown here is derived from an EMBL/GenBank/DDBJ whole genome shotgun (WGS) entry which is preliminary data.</text>
</comment>
<sequence length="74" mass="8225">MRDFDSRPLPLDQADGLRRLFARNRVKMIPVVSNPHVAFGGVMLERLCAGFTELGLQVLVVDASERASAPSSWR</sequence>
<name>A0A5C6TXZ5_9BURK</name>
<dbReference type="Proteomes" id="UP000321832">
    <property type="component" value="Unassembled WGS sequence"/>
</dbReference>
<accession>A0A5C6TXZ5</accession>
<organism evidence="1 2">
    <name type="scientific">Piscinibacter aquaticus</name>
    <dbReference type="NCBI Taxonomy" id="392597"/>
    <lineage>
        <taxon>Bacteria</taxon>
        <taxon>Pseudomonadati</taxon>
        <taxon>Pseudomonadota</taxon>
        <taxon>Betaproteobacteria</taxon>
        <taxon>Burkholderiales</taxon>
        <taxon>Sphaerotilaceae</taxon>
        <taxon>Piscinibacter</taxon>
    </lineage>
</organism>
<dbReference type="AlphaFoldDB" id="A0A5C6TXZ5"/>
<dbReference type="EMBL" id="VOPW01000001">
    <property type="protein sequence ID" value="TXC65337.1"/>
    <property type="molecule type" value="Genomic_DNA"/>
</dbReference>
<gene>
    <name evidence="1" type="ORF">FSC37_02090</name>
</gene>
<keyword evidence="2" id="KW-1185">Reference proteome</keyword>
<reference evidence="1 2" key="1">
    <citation type="submission" date="2019-08" db="EMBL/GenBank/DDBJ databases">
        <authorList>
            <person name="Khan S.A."/>
            <person name="Jeon C.O."/>
            <person name="Jeong S.E."/>
        </authorList>
    </citation>
    <scope>NUCLEOTIDE SEQUENCE [LARGE SCALE GENOMIC DNA]</scope>
    <source>
        <strain evidence="2">IMCC1728</strain>
    </source>
</reference>